<feature type="transmembrane region" description="Helical" evidence="6">
    <location>
        <begin position="59"/>
        <end position="78"/>
    </location>
</feature>
<keyword evidence="3 6" id="KW-1133">Transmembrane helix</keyword>
<dbReference type="STRING" id="1082479.SAMN05216241_102214"/>
<comment type="subcellular location">
    <subcellularLocation>
        <location evidence="1">Membrane</location>
        <topology evidence="1">Multi-pass membrane protein</topology>
    </subcellularLocation>
</comment>
<keyword evidence="2 6" id="KW-0812">Transmembrane</keyword>
<dbReference type="OrthoDB" id="264250at2"/>
<feature type="domain" description="O-antigen ligase-related" evidence="7">
    <location>
        <begin position="202"/>
        <end position="332"/>
    </location>
</feature>
<gene>
    <name evidence="8" type="ORF">SAMN05216241_102214</name>
</gene>
<organism evidence="8 9">
    <name type="scientific">Limimonas halophila</name>
    <dbReference type="NCBI Taxonomy" id="1082479"/>
    <lineage>
        <taxon>Bacteria</taxon>
        <taxon>Pseudomonadati</taxon>
        <taxon>Pseudomonadota</taxon>
        <taxon>Alphaproteobacteria</taxon>
        <taxon>Rhodospirillales</taxon>
        <taxon>Rhodovibrionaceae</taxon>
        <taxon>Limimonas</taxon>
    </lineage>
</organism>
<dbReference type="GO" id="GO:0016020">
    <property type="term" value="C:membrane"/>
    <property type="evidence" value="ECO:0007669"/>
    <property type="project" value="UniProtKB-SubCell"/>
</dbReference>
<keyword evidence="8" id="KW-0436">Ligase</keyword>
<evidence type="ECO:0000256" key="1">
    <source>
        <dbReference type="ARBA" id="ARBA00004141"/>
    </source>
</evidence>
<dbReference type="InterPro" id="IPR007016">
    <property type="entry name" value="O-antigen_ligase-rel_domated"/>
</dbReference>
<feature type="transmembrane region" description="Helical" evidence="6">
    <location>
        <begin position="381"/>
        <end position="398"/>
    </location>
</feature>
<dbReference type="RefSeq" id="WP_090018849.1">
    <property type="nucleotide sequence ID" value="NZ_FNCE01000002.1"/>
</dbReference>
<feature type="transmembrane region" description="Helical" evidence="6">
    <location>
        <begin position="357"/>
        <end position="375"/>
    </location>
</feature>
<keyword evidence="9" id="KW-1185">Reference proteome</keyword>
<evidence type="ECO:0000256" key="3">
    <source>
        <dbReference type="ARBA" id="ARBA00022989"/>
    </source>
</evidence>
<dbReference type="Pfam" id="PF04932">
    <property type="entry name" value="Wzy_C"/>
    <property type="match status" value="1"/>
</dbReference>
<evidence type="ECO:0000313" key="8">
    <source>
        <dbReference type="EMBL" id="SDF74779.1"/>
    </source>
</evidence>
<feature type="transmembrane region" description="Helical" evidence="6">
    <location>
        <begin position="33"/>
        <end position="50"/>
    </location>
</feature>
<evidence type="ECO:0000313" key="9">
    <source>
        <dbReference type="Proteomes" id="UP000199415"/>
    </source>
</evidence>
<dbReference type="Proteomes" id="UP000199415">
    <property type="component" value="Unassembled WGS sequence"/>
</dbReference>
<feature type="transmembrane region" description="Helical" evidence="6">
    <location>
        <begin position="112"/>
        <end position="138"/>
    </location>
</feature>
<name>A0A1G7NNC1_9PROT</name>
<accession>A0A1G7NNC1</accession>
<feature type="region of interest" description="Disordered" evidence="5">
    <location>
        <begin position="413"/>
        <end position="442"/>
    </location>
</feature>
<dbReference type="PANTHER" id="PTHR37422:SF13">
    <property type="entry name" value="LIPOPOLYSACCHARIDE BIOSYNTHESIS PROTEIN PA4999-RELATED"/>
    <property type="match status" value="1"/>
</dbReference>
<evidence type="ECO:0000259" key="7">
    <source>
        <dbReference type="Pfam" id="PF04932"/>
    </source>
</evidence>
<feature type="transmembrane region" description="Helical" evidence="6">
    <location>
        <begin position="238"/>
        <end position="256"/>
    </location>
</feature>
<evidence type="ECO:0000256" key="4">
    <source>
        <dbReference type="ARBA" id="ARBA00023136"/>
    </source>
</evidence>
<dbReference type="GO" id="GO:0016874">
    <property type="term" value="F:ligase activity"/>
    <property type="evidence" value="ECO:0007669"/>
    <property type="project" value="UniProtKB-KW"/>
</dbReference>
<evidence type="ECO:0000256" key="6">
    <source>
        <dbReference type="SAM" id="Phobius"/>
    </source>
</evidence>
<feature type="transmembrane region" description="Helical" evidence="6">
    <location>
        <begin position="171"/>
        <end position="189"/>
    </location>
</feature>
<dbReference type="InterPro" id="IPR051533">
    <property type="entry name" value="WaaL-like"/>
</dbReference>
<reference evidence="8 9" key="1">
    <citation type="submission" date="2016-10" db="EMBL/GenBank/DDBJ databases">
        <authorList>
            <person name="de Groot N.N."/>
        </authorList>
    </citation>
    <scope>NUCLEOTIDE SEQUENCE [LARGE SCALE GENOMIC DNA]</scope>
    <source>
        <strain evidence="8 9">DSM 25584</strain>
    </source>
</reference>
<evidence type="ECO:0000256" key="5">
    <source>
        <dbReference type="SAM" id="MobiDB-lite"/>
    </source>
</evidence>
<dbReference type="EMBL" id="FNCE01000002">
    <property type="protein sequence ID" value="SDF74779.1"/>
    <property type="molecule type" value="Genomic_DNA"/>
</dbReference>
<proteinExistence type="predicted"/>
<dbReference type="AlphaFoldDB" id="A0A1G7NNC1"/>
<feature type="transmembrane region" description="Helical" evidence="6">
    <location>
        <begin position="315"/>
        <end position="337"/>
    </location>
</feature>
<sequence length="442" mass="49256">MSLRVSAITLLLLCTLLIPEDISIYLGGLRLTPYRLILIALLPLVLMRLLRWRPALPDTLVVIYALWIPASVIANQGLKNGLESGGVMAMETLVPYFCARTLMLRPHHFKRAFSWIVVVAAALWVLALPEAVLGHLFIRETLGAIFGNPESLPYEQRLGFTRALTTFDHPILYGMFCSSAIGLTWYLYAPTPNKRLFLMGSVAFSAMLSLSSAPYLAIVVQLLLIFWRQLSMGMTRKFTGLIVGGGAVFGAVWGMIGKNPLLYIIQGFTIEPQTGMNRLWQWEIGLDNMAARPLLGVGLLPHDKPQYFTDSIDSLWLYVGIEFGVIALAVLLLAFILVIADLERLDRLQLPPEHQQLVRGLVVTLLATGVVATTVHFWHNIYVYWFFLLGCGVQMVRLPEMASARARQQRYAQAPRMEPRLTAPWSASTAEGTAAPSHANRK</sequence>
<protein>
    <submittedName>
        <fullName evidence="8">O-Antigen ligase</fullName>
    </submittedName>
</protein>
<dbReference type="PANTHER" id="PTHR37422">
    <property type="entry name" value="TEICHURONIC ACID BIOSYNTHESIS PROTEIN TUAE"/>
    <property type="match status" value="1"/>
</dbReference>
<keyword evidence="4 6" id="KW-0472">Membrane</keyword>
<feature type="transmembrane region" description="Helical" evidence="6">
    <location>
        <begin position="201"/>
        <end position="226"/>
    </location>
</feature>
<evidence type="ECO:0000256" key="2">
    <source>
        <dbReference type="ARBA" id="ARBA00022692"/>
    </source>
</evidence>